<feature type="region of interest" description="Disordered" evidence="1">
    <location>
        <begin position="62"/>
        <end position="98"/>
    </location>
</feature>
<organism evidence="2">
    <name type="scientific">Noccaea caerulescens</name>
    <name type="common">Alpine penny-cress</name>
    <name type="synonym">Thlaspi caerulescens</name>
    <dbReference type="NCBI Taxonomy" id="107243"/>
    <lineage>
        <taxon>Eukaryota</taxon>
        <taxon>Viridiplantae</taxon>
        <taxon>Streptophyta</taxon>
        <taxon>Embryophyta</taxon>
        <taxon>Tracheophyta</taxon>
        <taxon>Spermatophyta</taxon>
        <taxon>Magnoliopsida</taxon>
        <taxon>eudicotyledons</taxon>
        <taxon>Gunneridae</taxon>
        <taxon>Pentapetalae</taxon>
        <taxon>rosids</taxon>
        <taxon>malvids</taxon>
        <taxon>Brassicales</taxon>
        <taxon>Brassicaceae</taxon>
        <taxon>Coluteocarpeae</taxon>
        <taxon>Noccaea</taxon>
    </lineage>
</organism>
<feature type="compositionally biased region" description="Polar residues" evidence="1">
    <location>
        <begin position="78"/>
        <end position="91"/>
    </location>
</feature>
<protein>
    <submittedName>
        <fullName evidence="2">Uncharacterized protein</fullName>
    </submittedName>
</protein>
<sequence length="159" mass="17485">MSERLSFDLFLFVGGYWSSDGLYHGGEGEKVGTLCSETFSLSSISMYVKNIYGYEDLPSLSSALPKKQRGRPRKSQFYGASSSQPNSTTRQEPIYDTGPVHLPREGFGLFTSSLTGDDYISVGARVTDTSDNTILPSSLYKAREKKKLAARGRGKSTKK</sequence>
<accession>A0A1J3GZT7</accession>
<proteinExistence type="predicted"/>
<name>A0A1J3GZT7_NOCCA</name>
<evidence type="ECO:0000256" key="1">
    <source>
        <dbReference type="SAM" id="MobiDB-lite"/>
    </source>
</evidence>
<dbReference type="AlphaFoldDB" id="A0A1J3GZT7"/>
<evidence type="ECO:0000313" key="2">
    <source>
        <dbReference type="EMBL" id="JAU59804.1"/>
    </source>
</evidence>
<gene>
    <name evidence="2" type="ORF">LE_TR2912_c12_g1_i1_g.8299</name>
</gene>
<reference evidence="2" key="1">
    <citation type="submission" date="2016-07" db="EMBL/GenBank/DDBJ databases">
        <title>De novo transcriptome assembly of four accessions of the metal hyperaccumulator plant Noccaea caerulescens.</title>
        <authorList>
            <person name="Blande D."/>
            <person name="Halimaa P."/>
            <person name="Tervahauta A.I."/>
            <person name="Aarts M.G."/>
            <person name="Karenlampi S.O."/>
        </authorList>
    </citation>
    <scope>NUCLEOTIDE SEQUENCE</scope>
</reference>
<dbReference type="EMBL" id="GEVL01017537">
    <property type="protein sequence ID" value="JAU59804.1"/>
    <property type="molecule type" value="Transcribed_RNA"/>
</dbReference>